<feature type="compositionally biased region" description="Polar residues" evidence="1">
    <location>
        <begin position="1"/>
        <end position="10"/>
    </location>
</feature>
<evidence type="ECO:0000313" key="2">
    <source>
        <dbReference type="EMBL" id="KAF7266522.1"/>
    </source>
</evidence>
<dbReference type="EMBL" id="JAACXV010014534">
    <property type="protein sequence ID" value="KAF7266522.1"/>
    <property type="molecule type" value="Genomic_DNA"/>
</dbReference>
<dbReference type="AlphaFoldDB" id="A0A834HQ00"/>
<gene>
    <name evidence="2" type="ORF">GWI33_020162</name>
</gene>
<feature type="region of interest" description="Disordered" evidence="1">
    <location>
        <begin position="1"/>
        <end position="84"/>
    </location>
</feature>
<feature type="compositionally biased region" description="Basic and acidic residues" evidence="1">
    <location>
        <begin position="67"/>
        <end position="80"/>
    </location>
</feature>
<proteinExistence type="predicted"/>
<evidence type="ECO:0000313" key="3">
    <source>
        <dbReference type="Proteomes" id="UP000625711"/>
    </source>
</evidence>
<name>A0A834HQ00_RHYFE</name>
<dbReference type="Proteomes" id="UP000625711">
    <property type="component" value="Unassembled WGS sequence"/>
</dbReference>
<protein>
    <submittedName>
        <fullName evidence="2">Uncharacterized protein</fullName>
    </submittedName>
</protein>
<evidence type="ECO:0000256" key="1">
    <source>
        <dbReference type="SAM" id="MobiDB-lite"/>
    </source>
</evidence>
<comment type="caution">
    <text evidence="2">The sequence shown here is derived from an EMBL/GenBank/DDBJ whole genome shotgun (WGS) entry which is preliminary data.</text>
</comment>
<keyword evidence="3" id="KW-1185">Reference proteome</keyword>
<sequence>MAHYPSNYSNRPAKLPDSGSPRPRYAHKSASSPSYRATRAKPPEGATAGIRQPPIGCRTVEDSPPSDWREKIANPKDRGGSRRKMMRLRRHANTSPAIWL</sequence>
<reference evidence="2" key="1">
    <citation type="submission" date="2020-08" db="EMBL/GenBank/DDBJ databases">
        <title>Genome sequencing and assembly of the red palm weevil Rhynchophorus ferrugineus.</title>
        <authorList>
            <person name="Dias G.B."/>
            <person name="Bergman C.M."/>
            <person name="Manee M."/>
        </authorList>
    </citation>
    <scope>NUCLEOTIDE SEQUENCE</scope>
    <source>
        <strain evidence="2">AA-2017</strain>
        <tissue evidence="2">Whole larva</tissue>
    </source>
</reference>
<organism evidence="2 3">
    <name type="scientific">Rhynchophorus ferrugineus</name>
    <name type="common">Red palm weevil</name>
    <name type="synonym">Curculio ferrugineus</name>
    <dbReference type="NCBI Taxonomy" id="354439"/>
    <lineage>
        <taxon>Eukaryota</taxon>
        <taxon>Metazoa</taxon>
        <taxon>Ecdysozoa</taxon>
        <taxon>Arthropoda</taxon>
        <taxon>Hexapoda</taxon>
        <taxon>Insecta</taxon>
        <taxon>Pterygota</taxon>
        <taxon>Neoptera</taxon>
        <taxon>Endopterygota</taxon>
        <taxon>Coleoptera</taxon>
        <taxon>Polyphaga</taxon>
        <taxon>Cucujiformia</taxon>
        <taxon>Curculionidae</taxon>
        <taxon>Dryophthorinae</taxon>
        <taxon>Rhynchophorus</taxon>
    </lineage>
</organism>
<accession>A0A834HQ00</accession>